<dbReference type="STRING" id="419597.SAMN04487957_110108"/>
<protein>
    <submittedName>
        <fullName evidence="1">Uncharacterized protein</fullName>
    </submittedName>
</protein>
<gene>
    <name evidence="1" type="ORF">SAMN04487957_110108</name>
</gene>
<dbReference type="AlphaFoldDB" id="A0A1H0LU30"/>
<accession>A0A1H0LU30</accession>
<dbReference type="Proteomes" id="UP000199075">
    <property type="component" value="Unassembled WGS sequence"/>
</dbReference>
<evidence type="ECO:0000313" key="1">
    <source>
        <dbReference type="EMBL" id="SDO71684.1"/>
    </source>
</evidence>
<name>A0A1H0LU30_9GAMM</name>
<organism evidence="1 2">
    <name type="scientific">Halomonas shengliensis</name>
    <dbReference type="NCBI Taxonomy" id="419597"/>
    <lineage>
        <taxon>Bacteria</taxon>
        <taxon>Pseudomonadati</taxon>
        <taxon>Pseudomonadota</taxon>
        <taxon>Gammaproteobacteria</taxon>
        <taxon>Oceanospirillales</taxon>
        <taxon>Halomonadaceae</taxon>
        <taxon>Halomonas</taxon>
    </lineage>
</organism>
<evidence type="ECO:0000313" key="2">
    <source>
        <dbReference type="Proteomes" id="UP000199075"/>
    </source>
</evidence>
<sequence length="93" mass="10608">MQHHDHQKQCYALITETTRLQEQIQDRAEREATPSAHTCRLLGRYHDAMAQLLALRPAHDAEAKARQVRTGQQHKAEAGEWWARAKALVEGVS</sequence>
<keyword evidence="2" id="KW-1185">Reference proteome</keyword>
<proteinExistence type="predicted"/>
<dbReference type="RefSeq" id="WP_089680329.1">
    <property type="nucleotide sequence ID" value="NZ_FNIV01000010.1"/>
</dbReference>
<dbReference type="EMBL" id="FNIV01000010">
    <property type="protein sequence ID" value="SDO71684.1"/>
    <property type="molecule type" value="Genomic_DNA"/>
</dbReference>
<reference evidence="2" key="1">
    <citation type="submission" date="2016-10" db="EMBL/GenBank/DDBJ databases">
        <authorList>
            <person name="Varghese N."/>
            <person name="Submissions S."/>
        </authorList>
    </citation>
    <scope>NUCLEOTIDE SEQUENCE [LARGE SCALE GENOMIC DNA]</scope>
    <source>
        <strain evidence="2">CGMCC 1.6444</strain>
    </source>
</reference>